<evidence type="ECO:0000256" key="7">
    <source>
        <dbReference type="ARBA" id="ARBA00047188"/>
    </source>
</evidence>
<organism evidence="10 11">
    <name type="scientific">Fusobacterium necrophorum subsp. funduliforme B35</name>
    <dbReference type="NCBI Taxonomy" id="1226633"/>
    <lineage>
        <taxon>Bacteria</taxon>
        <taxon>Fusobacteriati</taxon>
        <taxon>Fusobacteriota</taxon>
        <taxon>Fusobacteriia</taxon>
        <taxon>Fusobacteriales</taxon>
        <taxon>Fusobacteriaceae</taxon>
        <taxon>Fusobacterium</taxon>
    </lineage>
</organism>
<accession>A0A017H5D7</accession>
<dbReference type="RefSeq" id="WP_005959366.1">
    <property type="nucleotide sequence ID" value="NZ_AOJP01000009.1"/>
</dbReference>
<dbReference type="GeneID" id="75076480"/>
<dbReference type="GO" id="GO:0003677">
    <property type="term" value="F:DNA binding"/>
    <property type="evidence" value="ECO:0007669"/>
    <property type="project" value="UniProtKB-KW"/>
</dbReference>
<dbReference type="FunFam" id="1.10.10.10:FF:000163">
    <property type="entry name" value="MarR family transcriptional regulator"/>
    <property type="match status" value="1"/>
</dbReference>
<dbReference type="GO" id="GO:0005737">
    <property type="term" value="C:cytoplasm"/>
    <property type="evidence" value="ECO:0007669"/>
    <property type="project" value="UniProtKB-SubCell"/>
</dbReference>
<evidence type="ECO:0000256" key="1">
    <source>
        <dbReference type="ARBA" id="ARBA00004496"/>
    </source>
</evidence>
<dbReference type="InterPro" id="IPR055166">
    <property type="entry name" value="Transc_reg_Sar_Rot_HTH"/>
</dbReference>
<evidence type="ECO:0000256" key="4">
    <source>
        <dbReference type="ARBA" id="ARBA00023125"/>
    </source>
</evidence>
<proteinExistence type="inferred from homology"/>
<dbReference type="SMART" id="SM00347">
    <property type="entry name" value="HTH_MARR"/>
    <property type="match status" value="1"/>
</dbReference>
<evidence type="ECO:0000256" key="6">
    <source>
        <dbReference type="ARBA" id="ARBA00046337"/>
    </source>
</evidence>
<comment type="caution">
    <text evidence="10">The sequence shown here is derived from an EMBL/GenBank/DDBJ whole genome shotgun (WGS) entry which is preliminary data.</text>
</comment>
<keyword evidence="2" id="KW-0963">Cytoplasm</keyword>
<dbReference type="EMBL" id="AUZI01000007">
    <property type="protein sequence ID" value="KID50178.1"/>
    <property type="molecule type" value="Genomic_DNA"/>
</dbReference>
<reference evidence="10 11" key="1">
    <citation type="submission" date="2013-08" db="EMBL/GenBank/DDBJ databases">
        <title>An opportunistic ruminal bacterium that causes liver abscesses in cattle.</title>
        <authorList>
            <person name="Benahmed F.H."/>
            <person name="Rasmussen M."/>
            <person name="Harbottle H."/>
            <person name="Soppet D."/>
            <person name="Nagaraja T.G."/>
            <person name="Davidson M."/>
        </authorList>
    </citation>
    <scope>NUCLEOTIDE SEQUENCE [LARGE SCALE GENOMIC DNA]</scope>
    <source>
        <strain evidence="10 11">B35</strain>
    </source>
</reference>
<gene>
    <name evidence="10" type="ORF">C095_00625</name>
</gene>
<feature type="domain" description="HTH marR-type" evidence="9">
    <location>
        <begin position="10"/>
        <end position="140"/>
    </location>
</feature>
<name>A0A017H5D7_9FUSO</name>
<dbReference type="PANTHER" id="PTHR42756">
    <property type="entry name" value="TRANSCRIPTIONAL REGULATOR, MARR"/>
    <property type="match status" value="1"/>
</dbReference>
<dbReference type="Pfam" id="PF22381">
    <property type="entry name" value="Staph_reg_Sar_Rot"/>
    <property type="match status" value="1"/>
</dbReference>
<dbReference type="PANTHER" id="PTHR42756:SF1">
    <property type="entry name" value="TRANSCRIPTIONAL REPRESSOR OF EMRAB OPERON"/>
    <property type="match status" value="1"/>
</dbReference>
<sequence length="147" mass="17130">MDKYDVLKLENQLCFPLYAVAKEITRAYQPYLEPLNLTYTQYITMMVLWEHKEISVKELGNSLYLDSGTLTPLLKKMEQKSWIRRIRSKEDERSVLIQLTSQGEALKEEAVKVPAAVSACVNINPEEAKQLYHILHHLLQSSWVHKK</sequence>
<evidence type="ECO:0000259" key="9">
    <source>
        <dbReference type="PROSITE" id="PS50995"/>
    </source>
</evidence>
<dbReference type="PROSITE" id="PS50995">
    <property type="entry name" value="HTH_MARR_2"/>
    <property type="match status" value="1"/>
</dbReference>
<evidence type="ECO:0000313" key="11">
    <source>
        <dbReference type="Proteomes" id="UP000031184"/>
    </source>
</evidence>
<dbReference type="Proteomes" id="UP000031184">
    <property type="component" value="Unassembled WGS sequence"/>
</dbReference>
<evidence type="ECO:0000256" key="8">
    <source>
        <dbReference type="ARBA" id="ARBA00047207"/>
    </source>
</evidence>
<comment type="similarity">
    <text evidence="6">Belongs to the SarZ family.</text>
</comment>
<evidence type="ECO:0000256" key="5">
    <source>
        <dbReference type="ARBA" id="ARBA00023163"/>
    </source>
</evidence>
<evidence type="ECO:0000256" key="3">
    <source>
        <dbReference type="ARBA" id="ARBA00023015"/>
    </source>
</evidence>
<dbReference type="InterPro" id="IPR036388">
    <property type="entry name" value="WH-like_DNA-bd_sf"/>
</dbReference>
<protein>
    <recommendedName>
        <fullName evidence="7">HTH-type transcriptional regulator SarZ</fullName>
    </recommendedName>
    <alternativeName>
        <fullName evidence="8">Staphylococcal accessory regulator Z</fullName>
    </alternativeName>
</protein>
<dbReference type="Gene3D" id="1.10.10.10">
    <property type="entry name" value="Winged helix-like DNA-binding domain superfamily/Winged helix DNA-binding domain"/>
    <property type="match status" value="1"/>
</dbReference>
<comment type="subcellular location">
    <subcellularLocation>
        <location evidence="1">Cytoplasm</location>
    </subcellularLocation>
</comment>
<dbReference type="SUPFAM" id="SSF46785">
    <property type="entry name" value="Winged helix' DNA-binding domain"/>
    <property type="match status" value="1"/>
</dbReference>
<keyword evidence="4" id="KW-0238">DNA-binding</keyword>
<dbReference type="AlphaFoldDB" id="A0A017H5D7"/>
<dbReference type="InterPro" id="IPR036390">
    <property type="entry name" value="WH_DNA-bd_sf"/>
</dbReference>
<evidence type="ECO:0000313" key="10">
    <source>
        <dbReference type="EMBL" id="KID50178.1"/>
    </source>
</evidence>
<dbReference type="OrthoDB" id="9806864at2"/>
<dbReference type="GO" id="GO:0003700">
    <property type="term" value="F:DNA-binding transcription factor activity"/>
    <property type="evidence" value="ECO:0007669"/>
    <property type="project" value="InterPro"/>
</dbReference>
<evidence type="ECO:0000256" key="2">
    <source>
        <dbReference type="ARBA" id="ARBA00022490"/>
    </source>
</evidence>
<dbReference type="PRINTS" id="PR00598">
    <property type="entry name" value="HTHMARR"/>
</dbReference>
<keyword evidence="5" id="KW-0804">Transcription</keyword>
<dbReference type="InterPro" id="IPR000835">
    <property type="entry name" value="HTH_MarR-typ"/>
</dbReference>
<keyword evidence="3" id="KW-0805">Transcription regulation</keyword>
<dbReference type="PATRIC" id="fig|1226633.4.peg.117"/>